<dbReference type="Proteomes" id="UP000278807">
    <property type="component" value="Unassembled WGS sequence"/>
</dbReference>
<dbReference type="EMBL" id="UZAE01000790">
    <property type="protein sequence ID" value="VDN97705.1"/>
    <property type="molecule type" value="Genomic_DNA"/>
</dbReference>
<feature type="compositionally biased region" description="Basic residues" evidence="1">
    <location>
        <begin position="214"/>
        <end position="224"/>
    </location>
</feature>
<proteinExistence type="predicted"/>
<feature type="compositionally biased region" description="Low complexity" evidence="1">
    <location>
        <begin position="175"/>
        <end position="187"/>
    </location>
</feature>
<sequence>MCKTIPRGKTKHYRVLLFPEARLNIIECFVIPRGKTKHYRVFWCPRGKTKHYRVFWSEQYHEYYDQICAKKTIPRGKYKHYRVFWSRHLEEAGTPFATLPTGRTEDVIATLLIRLKERKAYKTGDDNQLYCAKSPESVLTSALTMKKLVPLVIFLAVLISIVKSCGNNMNKTSTEEPTTESLPLSTEASAEEKPPEDETEGKKPEENGVEKGKGGQRAKRRIIE</sequence>
<evidence type="ECO:0000256" key="1">
    <source>
        <dbReference type="SAM" id="MobiDB-lite"/>
    </source>
</evidence>
<dbReference type="AlphaFoldDB" id="A0A0R3T469"/>
<evidence type="ECO:0000313" key="2">
    <source>
        <dbReference type="EMBL" id="VDN97705.1"/>
    </source>
</evidence>
<feature type="compositionally biased region" description="Basic and acidic residues" evidence="1">
    <location>
        <begin position="200"/>
        <end position="213"/>
    </location>
</feature>
<keyword evidence="3" id="KW-1185">Reference proteome</keyword>
<protein>
    <submittedName>
        <fullName evidence="4">Cauli_VI domain-containing protein</fullName>
    </submittedName>
</protein>
<organism evidence="4">
    <name type="scientific">Rodentolepis nana</name>
    <name type="common">Dwarf tapeworm</name>
    <name type="synonym">Hymenolepis nana</name>
    <dbReference type="NCBI Taxonomy" id="102285"/>
    <lineage>
        <taxon>Eukaryota</taxon>
        <taxon>Metazoa</taxon>
        <taxon>Spiralia</taxon>
        <taxon>Lophotrochozoa</taxon>
        <taxon>Platyhelminthes</taxon>
        <taxon>Cestoda</taxon>
        <taxon>Eucestoda</taxon>
        <taxon>Cyclophyllidea</taxon>
        <taxon>Hymenolepididae</taxon>
        <taxon>Rodentolepis</taxon>
    </lineage>
</organism>
<reference evidence="2 3" key="2">
    <citation type="submission" date="2018-11" db="EMBL/GenBank/DDBJ databases">
        <authorList>
            <consortium name="Pathogen Informatics"/>
        </authorList>
    </citation>
    <scope>NUCLEOTIDE SEQUENCE [LARGE SCALE GENOMIC DNA]</scope>
</reference>
<evidence type="ECO:0000313" key="3">
    <source>
        <dbReference type="Proteomes" id="UP000278807"/>
    </source>
</evidence>
<dbReference type="OrthoDB" id="6497161at2759"/>
<accession>A0A0R3T469</accession>
<evidence type="ECO:0000313" key="4">
    <source>
        <dbReference type="WBParaSite" id="HNAJ_0000184701-mRNA-1"/>
    </source>
</evidence>
<reference evidence="4" key="1">
    <citation type="submission" date="2017-02" db="UniProtKB">
        <authorList>
            <consortium name="WormBaseParasite"/>
        </authorList>
    </citation>
    <scope>IDENTIFICATION</scope>
</reference>
<dbReference type="WBParaSite" id="HNAJ_0000184701-mRNA-1">
    <property type="protein sequence ID" value="HNAJ_0000184701-mRNA-1"/>
    <property type="gene ID" value="HNAJ_0000184701"/>
</dbReference>
<gene>
    <name evidence="2" type="ORF">HNAJ_LOCUS1846</name>
</gene>
<feature type="region of interest" description="Disordered" evidence="1">
    <location>
        <begin position="168"/>
        <end position="224"/>
    </location>
</feature>
<name>A0A0R3T469_RODNA</name>